<dbReference type="RefSeq" id="WP_190617834.1">
    <property type="nucleotide sequence ID" value="NZ_BAAAHX010000011.1"/>
</dbReference>
<dbReference type="Proteomes" id="UP000516421">
    <property type="component" value="Chromosome"/>
</dbReference>
<dbReference type="InterPro" id="IPR016181">
    <property type="entry name" value="Acyl_CoA_acyltransferase"/>
</dbReference>
<evidence type="ECO:0000256" key="2">
    <source>
        <dbReference type="ARBA" id="ARBA00023315"/>
    </source>
</evidence>
<evidence type="ECO:0000313" key="5">
    <source>
        <dbReference type="Proteomes" id="UP000516421"/>
    </source>
</evidence>
<dbReference type="PANTHER" id="PTHR43800:SF1">
    <property type="entry name" value="PEPTIDYL-LYSINE N-ACETYLTRANSFERASE YJAB"/>
    <property type="match status" value="1"/>
</dbReference>
<evidence type="ECO:0000259" key="3">
    <source>
        <dbReference type="PROSITE" id="PS51186"/>
    </source>
</evidence>
<feature type="domain" description="N-acetyltransferase" evidence="3">
    <location>
        <begin position="1"/>
        <end position="186"/>
    </location>
</feature>
<protein>
    <submittedName>
        <fullName evidence="4">GNAT family N-acetyltransferase</fullName>
    </submittedName>
</protein>
<sequence length="214" mass="24379">MNSLTPDTRLDIAQLIYQTHMSKVHHLWLHSSDSQACVALIAEGISEDNLLLVTRQGKLVGVALFETQDFPHALNFTFRFFTRHFGVFSSFRKWLAFICYKRAEIKLTPETFHIEALVVSPDFQGQGIGSQMVRDASQLAGELGKTQLVVELPEHYQKMLAFYHQLGFVTKSKEKVKWPILSRFARRADASSYYVLEKDLLKDDPACRNAVPSS</sequence>
<organism evidence="4 5">
    <name type="scientific">Rothia amarae</name>
    <dbReference type="NCBI Taxonomy" id="169480"/>
    <lineage>
        <taxon>Bacteria</taxon>
        <taxon>Bacillati</taxon>
        <taxon>Actinomycetota</taxon>
        <taxon>Actinomycetes</taxon>
        <taxon>Micrococcales</taxon>
        <taxon>Micrococcaceae</taxon>
        <taxon>Rothia</taxon>
    </lineage>
</organism>
<name>A0A7H2BKQ3_9MICC</name>
<accession>A0A7H2BKQ3</accession>
<dbReference type="SUPFAM" id="SSF55729">
    <property type="entry name" value="Acyl-CoA N-acyltransferases (Nat)"/>
    <property type="match status" value="1"/>
</dbReference>
<evidence type="ECO:0000256" key="1">
    <source>
        <dbReference type="ARBA" id="ARBA00022679"/>
    </source>
</evidence>
<dbReference type="Gene3D" id="3.40.630.30">
    <property type="match status" value="1"/>
</dbReference>
<keyword evidence="1 4" id="KW-0808">Transferase</keyword>
<dbReference type="CDD" id="cd04301">
    <property type="entry name" value="NAT_SF"/>
    <property type="match status" value="1"/>
</dbReference>
<dbReference type="GO" id="GO:0016747">
    <property type="term" value="F:acyltransferase activity, transferring groups other than amino-acyl groups"/>
    <property type="evidence" value="ECO:0007669"/>
    <property type="project" value="InterPro"/>
</dbReference>
<dbReference type="PROSITE" id="PS51186">
    <property type="entry name" value="GNAT"/>
    <property type="match status" value="1"/>
</dbReference>
<reference evidence="4 5" key="1">
    <citation type="submission" date="2020-09" db="EMBL/GenBank/DDBJ databases">
        <title>Investigation of environmental microbe.</title>
        <authorList>
            <person name="Ou Y."/>
            <person name="Kang Q."/>
        </authorList>
    </citation>
    <scope>NUCLEOTIDE SEQUENCE [LARGE SCALE GENOMIC DNA]</scope>
    <source>
        <strain evidence="4 5">KJZ-9</strain>
    </source>
</reference>
<dbReference type="EMBL" id="CP061538">
    <property type="protein sequence ID" value="QNV40249.1"/>
    <property type="molecule type" value="Genomic_DNA"/>
</dbReference>
<keyword evidence="2" id="KW-0012">Acyltransferase</keyword>
<proteinExistence type="predicted"/>
<dbReference type="PANTHER" id="PTHR43800">
    <property type="entry name" value="PEPTIDYL-LYSINE N-ACETYLTRANSFERASE YJAB"/>
    <property type="match status" value="1"/>
</dbReference>
<gene>
    <name evidence="4" type="ORF">IDM48_02070</name>
</gene>
<dbReference type="KEGG" id="rama:IDM48_02070"/>
<dbReference type="AlphaFoldDB" id="A0A7H2BKQ3"/>
<keyword evidence="5" id="KW-1185">Reference proteome</keyword>
<evidence type="ECO:0000313" key="4">
    <source>
        <dbReference type="EMBL" id="QNV40249.1"/>
    </source>
</evidence>
<dbReference type="InterPro" id="IPR000182">
    <property type="entry name" value="GNAT_dom"/>
</dbReference>
<dbReference type="Pfam" id="PF00583">
    <property type="entry name" value="Acetyltransf_1"/>
    <property type="match status" value="1"/>
</dbReference>